<organism evidence="5 6">
    <name type="scientific">Alteromonas aquimaris</name>
    <dbReference type="NCBI Taxonomy" id="2998417"/>
    <lineage>
        <taxon>Bacteria</taxon>
        <taxon>Pseudomonadati</taxon>
        <taxon>Pseudomonadota</taxon>
        <taxon>Gammaproteobacteria</taxon>
        <taxon>Alteromonadales</taxon>
        <taxon>Alteromonadaceae</taxon>
        <taxon>Alteromonas/Salinimonas group</taxon>
        <taxon>Alteromonas</taxon>
    </lineage>
</organism>
<dbReference type="Pfam" id="PF01553">
    <property type="entry name" value="Acyltransferase"/>
    <property type="match status" value="1"/>
</dbReference>
<comment type="pathway">
    <text evidence="1">Lipid metabolism.</text>
</comment>
<dbReference type="InterPro" id="IPR002123">
    <property type="entry name" value="Plipid/glycerol_acylTrfase"/>
</dbReference>
<feature type="domain" description="Phospholipid/glycerol acyltransferase" evidence="4">
    <location>
        <begin position="50"/>
        <end position="162"/>
    </location>
</feature>
<dbReference type="PANTHER" id="PTHR10434:SF9">
    <property type="entry name" value="PHOSPHOLIPID_GLYCEROL ACYLTRANSFERASE DOMAIN-CONTAINING PROTEIN"/>
    <property type="match status" value="1"/>
</dbReference>
<dbReference type="EMBL" id="JAPFRD010000009">
    <property type="protein sequence ID" value="MCW8108163.1"/>
    <property type="molecule type" value="Genomic_DNA"/>
</dbReference>
<dbReference type="Proteomes" id="UP001142810">
    <property type="component" value="Unassembled WGS sequence"/>
</dbReference>
<evidence type="ECO:0000256" key="2">
    <source>
        <dbReference type="ARBA" id="ARBA00022679"/>
    </source>
</evidence>
<sequence length="206" mass="23200">MPNSEFITPRLKPAIYPSGGNTIFSSVSQWLLNLMGWRAQGEMIPAPKVVLTLAPHTSNWDFVLGVLIITAMRLKVSFFGKHTLFKPPLLWFLKRIGGIPVDRTQSHGVVAQAAENIRKQQKIVLVLAPEGTRKAVFPWRRGFLYIAQAAGVPVQCVGLDYKRKRLIFGPVLQIDDKVEQQMQTIYTFYATVTARYPAQCKVTECK</sequence>
<dbReference type="RefSeq" id="WP_265616859.1">
    <property type="nucleotide sequence ID" value="NZ_JAPFRD010000009.1"/>
</dbReference>
<dbReference type="SMART" id="SM00563">
    <property type="entry name" value="PlsC"/>
    <property type="match status" value="1"/>
</dbReference>
<dbReference type="GO" id="GO:0016746">
    <property type="term" value="F:acyltransferase activity"/>
    <property type="evidence" value="ECO:0007669"/>
    <property type="project" value="UniProtKB-KW"/>
</dbReference>
<dbReference type="PANTHER" id="PTHR10434">
    <property type="entry name" value="1-ACYL-SN-GLYCEROL-3-PHOSPHATE ACYLTRANSFERASE"/>
    <property type="match status" value="1"/>
</dbReference>
<gene>
    <name evidence="5" type="ORF">OPS25_06615</name>
</gene>
<keyword evidence="2" id="KW-0808">Transferase</keyword>
<comment type="caution">
    <text evidence="5">The sequence shown here is derived from an EMBL/GenBank/DDBJ whole genome shotgun (WGS) entry which is preliminary data.</text>
</comment>
<keyword evidence="6" id="KW-1185">Reference proteome</keyword>
<accession>A0ABT3P5W3</accession>
<evidence type="ECO:0000256" key="3">
    <source>
        <dbReference type="ARBA" id="ARBA00023315"/>
    </source>
</evidence>
<evidence type="ECO:0000259" key="4">
    <source>
        <dbReference type="SMART" id="SM00563"/>
    </source>
</evidence>
<proteinExistence type="predicted"/>
<evidence type="ECO:0000256" key="1">
    <source>
        <dbReference type="ARBA" id="ARBA00005189"/>
    </source>
</evidence>
<evidence type="ECO:0000313" key="5">
    <source>
        <dbReference type="EMBL" id="MCW8108163.1"/>
    </source>
</evidence>
<dbReference type="SUPFAM" id="SSF69593">
    <property type="entry name" value="Glycerol-3-phosphate (1)-acyltransferase"/>
    <property type="match status" value="1"/>
</dbReference>
<keyword evidence="3 5" id="KW-0012">Acyltransferase</keyword>
<evidence type="ECO:0000313" key="6">
    <source>
        <dbReference type="Proteomes" id="UP001142810"/>
    </source>
</evidence>
<name>A0ABT3P5W3_9ALTE</name>
<protein>
    <submittedName>
        <fullName evidence="5">1-acyl-sn-glycerol-3-phosphate acyltransferase</fullName>
    </submittedName>
</protein>
<reference evidence="5" key="1">
    <citation type="submission" date="2022-11" db="EMBL/GenBank/DDBJ databases">
        <title>Alteromonas sp. nov., isolated from sea water of the Qingdao.</title>
        <authorList>
            <person name="Wang Q."/>
        </authorList>
    </citation>
    <scope>NUCLEOTIDE SEQUENCE</scope>
    <source>
        <strain evidence="5">ASW11-7</strain>
    </source>
</reference>